<evidence type="ECO:0000313" key="8">
    <source>
        <dbReference type="Proteomes" id="UP000271587"/>
    </source>
</evidence>
<feature type="site" description="Electron transfer via tryptophanyl radical" evidence="4">
    <location>
        <position position="386"/>
    </location>
</feature>
<dbReference type="KEGG" id="cgk:CGERO_03385"/>
<dbReference type="SUPFAM" id="SSF52425">
    <property type="entry name" value="Cryptochrome/photolyase, N-terminal domain"/>
    <property type="match status" value="1"/>
</dbReference>
<dbReference type="InterPro" id="IPR036155">
    <property type="entry name" value="Crypto/Photolyase_N_sf"/>
</dbReference>
<comment type="cofactor">
    <cofactor evidence="3">
        <name>FAD</name>
        <dbReference type="ChEBI" id="CHEBI:57692"/>
    </cofactor>
    <text evidence="3">Binds 1 FAD per subunit.</text>
</comment>
<comment type="similarity">
    <text evidence="5">Belongs to the DNA photolyase family.</text>
</comment>
<dbReference type="PANTHER" id="PTHR11455">
    <property type="entry name" value="CRYPTOCHROME"/>
    <property type="match status" value="1"/>
</dbReference>
<dbReference type="Gene3D" id="3.40.50.620">
    <property type="entry name" value="HUPs"/>
    <property type="match status" value="1"/>
</dbReference>
<dbReference type="InterPro" id="IPR002081">
    <property type="entry name" value="Cryptochrome/DNA_photolyase_1"/>
</dbReference>
<dbReference type="EC" id="4.1.99.3" evidence="7"/>
<feature type="site" description="Electron transfer via tryptophanyl radical" evidence="4">
    <location>
        <position position="363"/>
    </location>
</feature>
<feature type="site" description="Electron transfer via tryptophanyl radical" evidence="4">
    <location>
        <position position="310"/>
    </location>
</feature>
<dbReference type="SUPFAM" id="SSF48173">
    <property type="entry name" value="Cryptochrome/photolyase FAD-binding domain"/>
    <property type="match status" value="1"/>
</dbReference>
<accession>A0A3G6IZB9</accession>
<name>A0A3G6IZB9_9CORY</name>
<dbReference type="GO" id="GO:0003677">
    <property type="term" value="F:DNA binding"/>
    <property type="evidence" value="ECO:0007669"/>
    <property type="project" value="TreeGrafter"/>
</dbReference>
<feature type="binding site" evidence="3">
    <location>
        <begin position="241"/>
        <end position="245"/>
    </location>
    <ligand>
        <name>FAD</name>
        <dbReference type="ChEBI" id="CHEBI:57692"/>
    </ligand>
</feature>
<sequence length="454" mass="51264">MGTCPTLSAMGALLWFRDDLRVQDNLALLAACESAEEVVAVYLLDEHSPEIRPLGGASKWWLHHSLKALHAELRALGIQLIFRTGAAREAIPAIAKEIQASAVFWNRRYGASRAIDADIKQHLHHEGIQASSFPGHLLFEPWNIANKQGDPYKVFTPFWRACREQPAPAYPKDAPDPLGGTPSEFPTASLDQILPLPTWPHEFAQHWQPGAAGAFEALEDFLDHTIDEYADGRDVPALGHTSKLSPHLRFGEISPREVWHAVAEHPAHDSEGARVFLSELGWREFAWHTLYRHPDLATCGLDRRFDAMVWEHDPEGLTLWQQGKTGFGLVDAGLRELWRTGTMHNRVRMAAASLLVKNMMIDWRLGEQWFWDTLLDADEASNPFNWQWVAGCGADASPYFRIFNPETQQKKFDANGKYVNRWAPDWMAHTPVVDLRESRARALTAFDAIKGLPR</sequence>
<feature type="binding site" evidence="3">
    <location>
        <begin position="376"/>
        <end position="378"/>
    </location>
    <ligand>
        <name>FAD</name>
        <dbReference type="ChEBI" id="CHEBI:57692"/>
    </ligand>
</feature>
<dbReference type="AlphaFoldDB" id="A0A3G6IZB9"/>
<evidence type="ECO:0000256" key="2">
    <source>
        <dbReference type="ARBA" id="ARBA00022827"/>
    </source>
</evidence>
<dbReference type="InterPro" id="IPR014729">
    <property type="entry name" value="Rossmann-like_a/b/a_fold"/>
</dbReference>
<proteinExistence type="inferred from homology"/>
<dbReference type="PROSITE" id="PS51645">
    <property type="entry name" value="PHR_CRY_ALPHA_BETA"/>
    <property type="match status" value="1"/>
</dbReference>
<dbReference type="Proteomes" id="UP000271587">
    <property type="component" value="Chromosome"/>
</dbReference>
<keyword evidence="5" id="KW-0157">Chromophore</keyword>
<evidence type="ECO:0000256" key="1">
    <source>
        <dbReference type="ARBA" id="ARBA00022630"/>
    </source>
</evidence>
<dbReference type="Pfam" id="PF03441">
    <property type="entry name" value="FAD_binding_7"/>
    <property type="match status" value="1"/>
</dbReference>
<organism evidence="7 8">
    <name type="scientific">Corynebacterium gerontici</name>
    <dbReference type="NCBI Taxonomy" id="2079234"/>
    <lineage>
        <taxon>Bacteria</taxon>
        <taxon>Bacillati</taxon>
        <taxon>Actinomycetota</taxon>
        <taxon>Actinomycetes</taxon>
        <taxon>Mycobacteriales</taxon>
        <taxon>Corynebacteriaceae</taxon>
        <taxon>Corynebacterium</taxon>
    </lineage>
</organism>
<keyword evidence="7" id="KW-0456">Lyase</keyword>
<evidence type="ECO:0000256" key="5">
    <source>
        <dbReference type="RuleBase" id="RU004182"/>
    </source>
</evidence>
<dbReference type="PANTHER" id="PTHR11455:SF9">
    <property type="entry name" value="CRYPTOCHROME CIRCADIAN CLOCK 5 ISOFORM X1"/>
    <property type="match status" value="1"/>
</dbReference>
<dbReference type="GO" id="GO:0003904">
    <property type="term" value="F:deoxyribodipyrimidine photo-lyase activity"/>
    <property type="evidence" value="ECO:0007669"/>
    <property type="project" value="UniProtKB-EC"/>
</dbReference>
<evidence type="ECO:0000259" key="6">
    <source>
        <dbReference type="PROSITE" id="PS51645"/>
    </source>
</evidence>
<dbReference type="InterPro" id="IPR036134">
    <property type="entry name" value="Crypto/Photolyase_FAD-like_sf"/>
</dbReference>
<dbReference type="Gene3D" id="1.10.579.10">
    <property type="entry name" value="DNA Cyclobutane Dipyrimidine Photolyase, subunit A, domain 3"/>
    <property type="match status" value="1"/>
</dbReference>
<feature type="binding site" evidence="3">
    <location>
        <position position="276"/>
    </location>
    <ligand>
        <name>FAD</name>
        <dbReference type="ChEBI" id="CHEBI:57692"/>
    </ligand>
</feature>
<reference evidence="7 8" key="1">
    <citation type="submission" date="2018-11" db="EMBL/GenBank/DDBJ databases">
        <authorList>
            <person name="Kleinhagauer T."/>
            <person name="Glaeser S.P."/>
            <person name="Spergser J."/>
            <person name="Ruckert C."/>
            <person name="Kaempfer P."/>
            <person name="Busse H.-J."/>
        </authorList>
    </citation>
    <scope>NUCLEOTIDE SEQUENCE [LARGE SCALE GENOMIC DNA]</scope>
    <source>
        <strain evidence="7 8">W8</strain>
    </source>
</reference>
<protein>
    <submittedName>
        <fullName evidence="7">Deoxyribodipyrimidine photo-lyase</fullName>
        <ecNumber evidence="7">4.1.99.3</ecNumber>
    </submittedName>
</protein>
<dbReference type="PRINTS" id="PR00147">
    <property type="entry name" value="DNAPHOTLYASE"/>
</dbReference>
<keyword evidence="2 3" id="KW-0274">FAD</keyword>
<evidence type="ECO:0000256" key="4">
    <source>
        <dbReference type="PIRSR" id="PIRSR602081-2"/>
    </source>
</evidence>
<keyword evidence="1 3" id="KW-0285">Flavoprotein</keyword>
<dbReference type="GO" id="GO:0071949">
    <property type="term" value="F:FAD binding"/>
    <property type="evidence" value="ECO:0007669"/>
    <property type="project" value="TreeGrafter"/>
</dbReference>
<feature type="domain" description="Photolyase/cryptochrome alpha/beta" evidence="6">
    <location>
        <begin position="10"/>
        <end position="138"/>
    </location>
</feature>
<evidence type="ECO:0000256" key="3">
    <source>
        <dbReference type="PIRSR" id="PIRSR602081-1"/>
    </source>
</evidence>
<dbReference type="GO" id="GO:0009416">
    <property type="term" value="P:response to light stimulus"/>
    <property type="evidence" value="ECO:0007669"/>
    <property type="project" value="TreeGrafter"/>
</dbReference>
<dbReference type="EMBL" id="CP033897">
    <property type="protein sequence ID" value="AZA10996.1"/>
    <property type="molecule type" value="Genomic_DNA"/>
</dbReference>
<evidence type="ECO:0000313" key="7">
    <source>
        <dbReference type="EMBL" id="AZA10996.1"/>
    </source>
</evidence>
<gene>
    <name evidence="7" type="primary">phrB</name>
    <name evidence="7" type="ORF">CGERO_03385</name>
</gene>
<keyword evidence="8" id="KW-1185">Reference proteome</keyword>
<dbReference type="Gene3D" id="1.25.40.80">
    <property type="match status" value="1"/>
</dbReference>
<dbReference type="InterPro" id="IPR005101">
    <property type="entry name" value="Cryptochr/Photolyase_FAD-bd"/>
</dbReference>
<dbReference type="InterPro" id="IPR006050">
    <property type="entry name" value="DNA_photolyase_N"/>
</dbReference>
<dbReference type="Pfam" id="PF00875">
    <property type="entry name" value="DNA_photolyase"/>
    <property type="match status" value="1"/>
</dbReference>
<feature type="binding site" evidence="3">
    <location>
        <position position="229"/>
    </location>
    <ligand>
        <name>FAD</name>
        <dbReference type="ChEBI" id="CHEBI:57692"/>
    </ligand>
</feature>